<evidence type="ECO:0000313" key="1">
    <source>
        <dbReference type="EMBL" id="GHA94713.1"/>
    </source>
</evidence>
<sequence length="413" mass="43538">MISDYADFGCTEIINSARAAAYAEPSCLLTSCNPCPDIAAVLNDAPYVDPVTDPAPWYDAAVPESADFLGVMGMGVVGFSQSTLSRDPVQLVGDGAALGIARRSHREITYTVLLLALEECALAYALEWLASALRGAPCEGGCGGDELGVFACCPTGDGTGELRHLYGVGLMNGPQITTVRYYPEGIIAEATFTLAASVPYIYREPLQTLTNWVNLASGELVTVDPDEIYGDCVEADACLEDPLCPPPPLPIRAPVPVDPCYPTGSAQFRRSVVALSPQDQPEWLEAVPVLELETGGSALRRLVVRFWANPLGGDCQEVADPCAACTDIQIPYLPAGATLIVDGRTQTAEVECNAGALDASTSEPILYGPLGQSFEWPVFSCPTGVCIEILSTSATTAADARARVLLVPRSDVG</sequence>
<dbReference type="Proteomes" id="UP000599437">
    <property type="component" value="Unassembled WGS sequence"/>
</dbReference>
<dbReference type="RefSeq" id="WP_138906124.1">
    <property type="nucleotide sequence ID" value="NZ_BMVO01000003.1"/>
</dbReference>
<accession>A0ABQ3DHX7</accession>
<proteinExistence type="predicted"/>
<protein>
    <submittedName>
        <fullName evidence="1">Uncharacterized protein</fullName>
    </submittedName>
</protein>
<organism evidence="1 2">
    <name type="scientific">Streptomyces chryseus</name>
    <dbReference type="NCBI Taxonomy" id="68186"/>
    <lineage>
        <taxon>Bacteria</taxon>
        <taxon>Bacillati</taxon>
        <taxon>Actinomycetota</taxon>
        <taxon>Actinomycetes</taxon>
        <taxon>Kitasatosporales</taxon>
        <taxon>Streptomycetaceae</taxon>
        <taxon>Streptomyces</taxon>
    </lineage>
</organism>
<evidence type="ECO:0000313" key="2">
    <source>
        <dbReference type="Proteomes" id="UP000599437"/>
    </source>
</evidence>
<gene>
    <name evidence="1" type="ORF">GCM10010346_16900</name>
</gene>
<dbReference type="EMBL" id="BMVO01000003">
    <property type="protein sequence ID" value="GHA94713.1"/>
    <property type="molecule type" value="Genomic_DNA"/>
</dbReference>
<reference evidence="2" key="1">
    <citation type="journal article" date="2019" name="Int. J. Syst. Evol. Microbiol.">
        <title>The Global Catalogue of Microorganisms (GCM) 10K type strain sequencing project: providing services to taxonomists for standard genome sequencing and annotation.</title>
        <authorList>
            <consortium name="The Broad Institute Genomics Platform"/>
            <consortium name="The Broad Institute Genome Sequencing Center for Infectious Disease"/>
            <person name="Wu L."/>
            <person name="Ma J."/>
        </authorList>
    </citation>
    <scope>NUCLEOTIDE SEQUENCE [LARGE SCALE GENOMIC DNA]</scope>
    <source>
        <strain evidence="2">JCM 4737</strain>
    </source>
</reference>
<keyword evidence="2" id="KW-1185">Reference proteome</keyword>
<name>A0ABQ3DHX7_9ACTN</name>
<comment type="caution">
    <text evidence="1">The sequence shown here is derived from an EMBL/GenBank/DDBJ whole genome shotgun (WGS) entry which is preliminary data.</text>
</comment>